<dbReference type="InterPro" id="IPR024775">
    <property type="entry name" value="DinB-like"/>
</dbReference>
<protein>
    <submittedName>
        <fullName evidence="6">Hercynine oxygenase</fullName>
        <ecNumber evidence="6">1.14.99.50</ecNumber>
    </submittedName>
</protein>
<dbReference type="SUPFAM" id="SSF53335">
    <property type="entry name" value="S-adenosyl-L-methionine-dependent methyltransferases"/>
    <property type="match status" value="1"/>
</dbReference>
<reference evidence="7" key="1">
    <citation type="submission" date="2017-05" db="EMBL/GenBank/DDBJ databases">
        <title>Dechlorination kinetics govern the competition between two new strains of the genus Sulfurospirillum.</title>
        <authorList>
            <person name="Buttet G.F."/>
            <person name="Murray A.M."/>
            <person name="Goris T."/>
            <person name="Burion M."/>
            <person name="Lin B."/>
            <person name="Rolle M."/>
            <person name="Maillard J."/>
        </authorList>
    </citation>
    <scope>NUCLEOTIDE SEQUENCE [LARGE SCALE GENOMIC DNA]</scope>
    <source>
        <strain evidence="7">SL2-1</strain>
    </source>
</reference>
<name>A0A1Y0HQF6_9BACT</name>
<dbReference type="Pfam" id="PF13489">
    <property type="entry name" value="Methyltransf_23"/>
    <property type="match status" value="1"/>
</dbReference>
<evidence type="ECO:0000256" key="1">
    <source>
        <dbReference type="ARBA" id="ARBA00023002"/>
    </source>
</evidence>
<evidence type="ECO:0000259" key="4">
    <source>
        <dbReference type="Pfam" id="PF03781"/>
    </source>
</evidence>
<dbReference type="InterPro" id="IPR051043">
    <property type="entry name" value="Sulfatase_Mod_Factor_Kinase"/>
</dbReference>
<dbReference type="InterPro" id="IPR005532">
    <property type="entry name" value="SUMF_dom"/>
</dbReference>
<dbReference type="Pfam" id="PF03781">
    <property type="entry name" value="FGE-sulfatase"/>
    <property type="match status" value="1"/>
</dbReference>
<dbReference type="KEGG" id="suls:Sdiek1_2272"/>
<gene>
    <name evidence="6" type="ORF">Sdiek1_2272</name>
</gene>
<evidence type="ECO:0000259" key="5">
    <source>
        <dbReference type="Pfam" id="PF12867"/>
    </source>
</evidence>
<sequence length="700" mass="81529">MQLIPTRNILLNQGTSEQKRQEIREYFLKTYTVYEKLFELMKDEESYYLTADPLRHPLVFYFGHTATFFINKLVLAKILDKRINPSFESIFAIGVDEMSWDDLNQSNYKWPRIAEIQAYRDAVKAKILELIDTLPLAMPISWESPFWAIMMGIEHERIHLETSSVLIRQLPLERVKPSDFWKVCPLDTPIVQNELLHVKGTTLRLEKKRDDALYGWDNEYGLHVKEVKDFKASKYLVSNAEFLAFVANKGYETQSFWSEEGWKWRTYKNATMPLFWRIDASGYKLRLMAEEIEMPWSWPVEINYLEAKAFCNWKSQVTGQSIRLPSEEEWYVLHDLHVKVEEPFWDKAPANLNLEYFASSVPVDTFAFGDFYDVIGNVWQWTETPINGFDGFMVHPLYDDFSVPTFDDRHNIIKGGSWISTGNEIIRSSRYAFRRHFYQHAGFRYIESAEPVETHSVFYETDFALSKICEAHFGEKEPNYYEKMAQFCIDLGGSKAKALEIGCGVGRGTFALARHFEMVHGIEFTARVVRLATNFKESGKLKYALKEEGELAIFIEKNLSDFGINPRVQKVEFWQADPHNMKPYFDGYDLILANDVLDTLYDPALFLEKIKERLNAGGFLVIASAYDWDEVKTPRAKWLGGFKKNGEKYNTFDALNEHLSVFFTLHVKPLSMRLEVKESARKSVIKNVTCKCLEKAIIKL</sequence>
<dbReference type="InterPro" id="IPR042095">
    <property type="entry name" value="SUMF_sf"/>
</dbReference>
<dbReference type="InterPro" id="IPR029063">
    <property type="entry name" value="SAM-dependent_MTases_sf"/>
</dbReference>
<dbReference type="InterPro" id="IPR016187">
    <property type="entry name" value="CTDL_fold"/>
</dbReference>
<evidence type="ECO:0000313" key="6">
    <source>
        <dbReference type="EMBL" id="ARU49423.1"/>
    </source>
</evidence>
<dbReference type="Gene3D" id="3.40.50.150">
    <property type="entry name" value="Vaccinia Virus protein VP39"/>
    <property type="match status" value="1"/>
</dbReference>
<dbReference type="EMBL" id="CP021416">
    <property type="protein sequence ID" value="ARU49423.1"/>
    <property type="molecule type" value="Genomic_DNA"/>
</dbReference>
<comment type="pathway">
    <text evidence="3">Amino-acid biosynthesis; ergothioneine biosynthesis.</text>
</comment>
<organism evidence="6 7">
    <name type="scientific">Sulfurospirillum diekertiae</name>
    <dbReference type="NCBI Taxonomy" id="1854492"/>
    <lineage>
        <taxon>Bacteria</taxon>
        <taxon>Pseudomonadati</taxon>
        <taxon>Campylobacterota</taxon>
        <taxon>Epsilonproteobacteria</taxon>
        <taxon>Campylobacterales</taxon>
        <taxon>Sulfurospirillaceae</taxon>
        <taxon>Sulfurospirillum</taxon>
    </lineage>
</organism>
<dbReference type="EC" id="1.14.99.50" evidence="6"/>
<dbReference type="PANTHER" id="PTHR23150:SF26">
    <property type="entry name" value="GENERIC METHYLTRANSFERASE"/>
    <property type="match status" value="1"/>
</dbReference>
<dbReference type="InterPro" id="IPR027625">
    <property type="entry name" value="OvoA_Cterm"/>
</dbReference>
<evidence type="ECO:0000256" key="3">
    <source>
        <dbReference type="ARBA" id="ARBA00037882"/>
    </source>
</evidence>
<dbReference type="NCBIfam" id="TIGR04345">
    <property type="entry name" value="ovoA_Cterm"/>
    <property type="match status" value="1"/>
</dbReference>
<accession>A0A1Y0HQF6</accession>
<dbReference type="SUPFAM" id="SSF56436">
    <property type="entry name" value="C-type lectin-like"/>
    <property type="match status" value="1"/>
</dbReference>
<keyword evidence="2" id="KW-0408">Iron</keyword>
<dbReference type="GO" id="GO:0120147">
    <property type="term" value="F:formylglycine-generating oxidase activity"/>
    <property type="evidence" value="ECO:0007669"/>
    <property type="project" value="TreeGrafter"/>
</dbReference>
<dbReference type="Gene3D" id="3.90.1580.10">
    <property type="entry name" value="paralog of FGE (formylglycine-generating enzyme)"/>
    <property type="match status" value="1"/>
</dbReference>
<dbReference type="GO" id="GO:0044875">
    <property type="term" value="F:gamma-glutamyl hercynylcysteine sulfoxide synthase activity"/>
    <property type="evidence" value="ECO:0007669"/>
    <property type="project" value="UniProtKB-EC"/>
</dbReference>
<dbReference type="RefSeq" id="WP_087439183.1">
    <property type="nucleotide sequence ID" value="NZ_CP021416.1"/>
</dbReference>
<dbReference type="Proteomes" id="UP000196005">
    <property type="component" value="Chromosome"/>
</dbReference>
<keyword evidence="7" id="KW-1185">Reference proteome</keyword>
<keyword evidence="1 6" id="KW-0560">Oxidoreductase</keyword>
<dbReference type="InterPro" id="IPR027577">
    <property type="entry name" value="OvoA_Nterm"/>
</dbReference>
<dbReference type="PANTHER" id="PTHR23150">
    <property type="entry name" value="SULFATASE MODIFYING FACTOR 1, 2"/>
    <property type="match status" value="1"/>
</dbReference>
<dbReference type="NCBIfam" id="TIGR04344">
    <property type="entry name" value="ovoA_Nterm"/>
    <property type="match status" value="1"/>
</dbReference>
<dbReference type="Pfam" id="PF12867">
    <property type="entry name" value="DinB_2"/>
    <property type="match status" value="1"/>
</dbReference>
<evidence type="ECO:0000256" key="2">
    <source>
        <dbReference type="ARBA" id="ARBA00023004"/>
    </source>
</evidence>
<evidence type="ECO:0000313" key="7">
    <source>
        <dbReference type="Proteomes" id="UP000196005"/>
    </source>
</evidence>
<dbReference type="CDD" id="cd02440">
    <property type="entry name" value="AdoMet_MTases"/>
    <property type="match status" value="1"/>
</dbReference>
<feature type="domain" description="Sulfatase-modifying factor enzyme-like" evidence="4">
    <location>
        <begin position="214"/>
        <end position="446"/>
    </location>
</feature>
<dbReference type="AlphaFoldDB" id="A0A1Y0HQF6"/>
<dbReference type="FunFam" id="3.90.1580.10:FF:000006">
    <property type="entry name" value="Generic methyltransferase, putative"/>
    <property type="match status" value="1"/>
</dbReference>
<feature type="domain" description="DinB-like" evidence="5">
    <location>
        <begin position="29"/>
        <end position="162"/>
    </location>
</feature>
<proteinExistence type="predicted"/>